<dbReference type="AlphaFoldDB" id="A0AAV1ZPY4"/>
<evidence type="ECO:0000313" key="1">
    <source>
        <dbReference type="EMBL" id="CAL1273238.1"/>
    </source>
</evidence>
<dbReference type="Proteomes" id="UP001497382">
    <property type="component" value="Unassembled WGS sequence"/>
</dbReference>
<gene>
    <name evidence="1" type="ORF">LARSCL_LOCUS6784</name>
</gene>
<accession>A0AAV1ZPY4</accession>
<evidence type="ECO:0008006" key="3">
    <source>
        <dbReference type="Google" id="ProtNLM"/>
    </source>
</evidence>
<evidence type="ECO:0000313" key="2">
    <source>
        <dbReference type="Proteomes" id="UP001497382"/>
    </source>
</evidence>
<organism evidence="1 2">
    <name type="scientific">Larinioides sclopetarius</name>
    <dbReference type="NCBI Taxonomy" id="280406"/>
    <lineage>
        <taxon>Eukaryota</taxon>
        <taxon>Metazoa</taxon>
        <taxon>Ecdysozoa</taxon>
        <taxon>Arthropoda</taxon>
        <taxon>Chelicerata</taxon>
        <taxon>Arachnida</taxon>
        <taxon>Araneae</taxon>
        <taxon>Araneomorphae</taxon>
        <taxon>Entelegynae</taxon>
        <taxon>Araneoidea</taxon>
        <taxon>Araneidae</taxon>
        <taxon>Larinioides</taxon>
    </lineage>
</organism>
<name>A0AAV1ZPY4_9ARAC</name>
<sequence length="68" mass="8208">MLTKLLSRFLETPIDLFMYLLVRFEMFFWKYFSGTLVISIMKIIRNKLLNMTTNLPIKEYPSKLPDSR</sequence>
<comment type="caution">
    <text evidence="1">The sequence shown here is derived from an EMBL/GenBank/DDBJ whole genome shotgun (WGS) entry which is preliminary data.</text>
</comment>
<reference evidence="1 2" key="1">
    <citation type="submission" date="2024-04" db="EMBL/GenBank/DDBJ databases">
        <authorList>
            <person name="Rising A."/>
            <person name="Reimegard J."/>
            <person name="Sonavane S."/>
            <person name="Akerstrom W."/>
            <person name="Nylinder S."/>
            <person name="Hedman E."/>
            <person name="Kallberg Y."/>
        </authorList>
    </citation>
    <scope>NUCLEOTIDE SEQUENCE [LARGE SCALE GENOMIC DNA]</scope>
</reference>
<keyword evidence="2" id="KW-1185">Reference proteome</keyword>
<proteinExistence type="predicted"/>
<dbReference type="EMBL" id="CAXIEN010000066">
    <property type="protein sequence ID" value="CAL1273238.1"/>
    <property type="molecule type" value="Genomic_DNA"/>
</dbReference>
<protein>
    <recommendedName>
        <fullName evidence="3">ATP synthase F0 subunit 8</fullName>
    </recommendedName>
</protein>